<evidence type="ECO:0000256" key="3">
    <source>
        <dbReference type="ARBA" id="ARBA00012848"/>
    </source>
</evidence>
<dbReference type="RefSeq" id="WP_000824948.1">
    <property type="nucleotide sequence ID" value="NC_002758.2"/>
</dbReference>
<gene>
    <name evidence="9" type="ordered locus">SAV2472</name>
</gene>
<dbReference type="InterPro" id="IPR036291">
    <property type="entry name" value="NAD(P)-bd_dom_sf"/>
</dbReference>
<dbReference type="KEGG" id="sav:SAV2472"/>
<evidence type="ECO:0000256" key="2">
    <source>
        <dbReference type="ARBA" id="ARBA00006484"/>
    </source>
</evidence>
<dbReference type="GO" id="GO:0008206">
    <property type="term" value="P:bile acid metabolic process"/>
    <property type="evidence" value="ECO:0007669"/>
    <property type="project" value="UniProtKB-ARBA"/>
</dbReference>
<evidence type="ECO:0000256" key="5">
    <source>
        <dbReference type="ARBA" id="ARBA00023002"/>
    </source>
</evidence>
<dbReference type="PANTHER" id="PTHR24321">
    <property type="entry name" value="DEHYDROGENASES, SHORT CHAIN"/>
    <property type="match status" value="1"/>
</dbReference>
<evidence type="ECO:0000256" key="7">
    <source>
        <dbReference type="ARBA" id="ARBA00031758"/>
    </source>
</evidence>
<comment type="similarity">
    <text evidence="2">Belongs to the short-chain dehydrogenases/reductases (SDR) family.</text>
</comment>
<dbReference type="PRINTS" id="PR00080">
    <property type="entry name" value="SDRFAMILY"/>
</dbReference>
<dbReference type="FunFam" id="3.40.50.720:FF:000084">
    <property type="entry name" value="Short-chain dehydrogenase reductase"/>
    <property type="match status" value="1"/>
</dbReference>
<dbReference type="PROSITE" id="PS00061">
    <property type="entry name" value="ADH_SHORT"/>
    <property type="match status" value="1"/>
</dbReference>
<dbReference type="PRINTS" id="PR00081">
    <property type="entry name" value="GDHRDH"/>
</dbReference>
<accession>A0A0H3JTL6</accession>
<organism evidence="9 10">
    <name type="scientific">Staphylococcus aureus (strain Mu50 / ATCC 700699)</name>
    <dbReference type="NCBI Taxonomy" id="158878"/>
    <lineage>
        <taxon>Bacteria</taxon>
        <taxon>Bacillati</taxon>
        <taxon>Bacillota</taxon>
        <taxon>Bacilli</taxon>
        <taxon>Bacillales</taxon>
        <taxon>Staphylococcaceae</taxon>
        <taxon>Staphylococcus</taxon>
    </lineage>
</organism>
<evidence type="ECO:0000313" key="9">
    <source>
        <dbReference type="EMBL" id="BAB58634.1"/>
    </source>
</evidence>
<dbReference type="GO" id="GO:0052588">
    <property type="term" value="F:diacetyl reductase ((S)-acetoin forming) (NAD+) activity"/>
    <property type="evidence" value="ECO:0007669"/>
    <property type="project" value="UniProtKB-EC"/>
</dbReference>
<reference evidence="9 10" key="1">
    <citation type="journal article" date="2001" name="Lancet">
        <title>Whole genome sequencing of meticillin-resistant Staphylococcus aureus.</title>
        <authorList>
            <person name="Kuroda M."/>
            <person name="Ohta T."/>
            <person name="Uchiyama I."/>
            <person name="Baba T."/>
            <person name="Yuzawa H."/>
            <person name="Kobayashi I."/>
            <person name="Cui L."/>
            <person name="Oguchi A."/>
            <person name="Aoki K."/>
            <person name="Nagai Y."/>
            <person name="Lian J."/>
            <person name="Ito T."/>
            <person name="Kanamori M."/>
            <person name="Matsumaru H."/>
            <person name="Maruyama A."/>
            <person name="Murakami H."/>
            <person name="Hosoyama A."/>
            <person name="Mizutani-Ui Y."/>
            <person name="Takahashi N.K."/>
            <person name="Sawano T."/>
            <person name="Inoue R."/>
            <person name="Kaito C."/>
            <person name="Sekimizu K."/>
            <person name="Hirakawa H."/>
            <person name="Kuhara S."/>
            <person name="Goto S."/>
            <person name="Yabuzaki J."/>
            <person name="Kanehisa M."/>
            <person name="Yamashita A."/>
            <person name="Oshima K."/>
            <person name="Furuya K."/>
            <person name="Yoshino C."/>
            <person name="Shiba T."/>
            <person name="Hattori M."/>
            <person name="Ogasawara N."/>
            <person name="Hayashi H."/>
            <person name="Hiramatsu K."/>
        </authorList>
    </citation>
    <scope>NUCLEOTIDE SEQUENCE [LARGE SCALE GENOMIC DNA]</scope>
    <source>
        <strain evidence="10">Mu50 / ATCC 700699</strain>
    </source>
</reference>
<dbReference type="NCBIfam" id="NF005559">
    <property type="entry name" value="PRK07231.1"/>
    <property type="match status" value="1"/>
</dbReference>
<evidence type="ECO:0000313" key="10">
    <source>
        <dbReference type="Proteomes" id="UP000002481"/>
    </source>
</evidence>
<proteinExistence type="inferred from homology"/>
<keyword evidence="5" id="KW-0560">Oxidoreductase</keyword>
<dbReference type="CDD" id="cd05233">
    <property type="entry name" value="SDR_c"/>
    <property type="match status" value="1"/>
</dbReference>
<dbReference type="HOGENOM" id="CLU_010194_1_2_9"/>
<evidence type="ECO:0000256" key="6">
    <source>
        <dbReference type="ARBA" id="ARBA00029989"/>
    </source>
</evidence>
<dbReference type="InterPro" id="IPR020904">
    <property type="entry name" value="Sc_DH/Rdtase_CS"/>
</dbReference>
<dbReference type="Pfam" id="PF13561">
    <property type="entry name" value="adh_short_C2"/>
    <property type="match status" value="1"/>
</dbReference>
<dbReference type="NCBIfam" id="NF006366">
    <property type="entry name" value="PRK08589.1"/>
    <property type="match status" value="1"/>
</dbReference>
<protein>
    <recommendedName>
        <fullName evidence="4">Diacetyl reductase [(S)-acetoin forming]</fullName>
        <ecNumber evidence="3">1.1.1.304</ecNumber>
    </recommendedName>
    <alternativeName>
        <fullName evidence="6">Acetoin(diacetyl) reductase</fullName>
    </alternativeName>
    <alternativeName>
        <fullName evidence="7">Meso-2,3-butanediol dehydrogenase</fullName>
    </alternativeName>
</protein>
<dbReference type="Gene3D" id="3.40.50.720">
    <property type="entry name" value="NAD(P)-binding Rossmann-like Domain"/>
    <property type="match status" value="1"/>
</dbReference>
<evidence type="ECO:0000256" key="4">
    <source>
        <dbReference type="ARBA" id="ARBA00016110"/>
    </source>
</evidence>
<comment type="function">
    <text evidence="1">Catalyzes the irreversible reduction of 2,3-butanediol to (S)-acetoin in the presence of NADH.</text>
</comment>
<comment type="catalytic activity">
    <reaction evidence="8">
        <text>(S)-acetoin + NAD(+) = diacetyl + NADH + H(+)</text>
        <dbReference type="Rhea" id="RHEA:27286"/>
        <dbReference type="ChEBI" id="CHEBI:15378"/>
        <dbReference type="ChEBI" id="CHEBI:15687"/>
        <dbReference type="ChEBI" id="CHEBI:16583"/>
        <dbReference type="ChEBI" id="CHEBI:57540"/>
        <dbReference type="ChEBI" id="CHEBI:57945"/>
        <dbReference type="EC" id="1.1.1.304"/>
    </reaction>
</comment>
<dbReference type="EMBL" id="BA000017">
    <property type="protein sequence ID" value="BAB58634.1"/>
    <property type="molecule type" value="Genomic_DNA"/>
</dbReference>
<dbReference type="PhylomeDB" id="A0A0H3JTL6"/>
<dbReference type="InterPro" id="IPR002347">
    <property type="entry name" value="SDR_fam"/>
</dbReference>
<dbReference type="AlphaFoldDB" id="A0A0H3JTL6"/>
<sequence>MKRLENKVAVVTGASTGIGQASAIALAQEGAYVLAVDIAEAVSETVDKIKSNGDNAKAYNVDISDEQQVVDFVSDIKEQFGRIDVLFNNAGVDNAAGRIHEYPIDVYDKIMNVDMRGTILMTKMMLPLMMNQGGSIVNTSSFSGQAEDLYRSGYNAAKGAVINFTKSIAIEYGRDGIRSNAIAPGTIETPLVDKLTGTSEDDAGKTFRENQKWMTPLGRLGKPEEVAKLVVFLASDDSSFITGETIRIDGGVMAYTWPGEMLSDDSWKRTLE</sequence>
<dbReference type="EC" id="1.1.1.304" evidence="3"/>
<evidence type="ECO:0000256" key="1">
    <source>
        <dbReference type="ARBA" id="ARBA00003200"/>
    </source>
</evidence>
<dbReference type="PANTHER" id="PTHR24321:SF11">
    <property type="entry name" value="BLR0893 PROTEIN"/>
    <property type="match status" value="1"/>
</dbReference>
<name>A0A0H3JTL6_STAAM</name>
<dbReference type="SUPFAM" id="SSF51735">
    <property type="entry name" value="NAD(P)-binding Rossmann-fold domains"/>
    <property type="match status" value="1"/>
</dbReference>
<dbReference type="Proteomes" id="UP000002481">
    <property type="component" value="Chromosome"/>
</dbReference>
<evidence type="ECO:0000256" key="8">
    <source>
        <dbReference type="ARBA" id="ARBA00047315"/>
    </source>
</evidence>